<proteinExistence type="predicted"/>
<keyword evidence="2" id="KW-1185">Reference proteome</keyword>
<accession>A0A5C6BNS6</accession>
<reference evidence="1 2" key="1">
    <citation type="submission" date="2019-02" db="EMBL/GenBank/DDBJ databases">
        <title>Deep-cultivation of Planctomycetes and their phenomic and genomic characterization uncovers novel biology.</title>
        <authorList>
            <person name="Wiegand S."/>
            <person name="Jogler M."/>
            <person name="Boedeker C."/>
            <person name="Pinto D."/>
            <person name="Vollmers J."/>
            <person name="Rivas-Marin E."/>
            <person name="Kohn T."/>
            <person name="Peeters S.H."/>
            <person name="Heuer A."/>
            <person name="Rast P."/>
            <person name="Oberbeckmann S."/>
            <person name="Bunk B."/>
            <person name="Jeske O."/>
            <person name="Meyerdierks A."/>
            <person name="Storesund J.E."/>
            <person name="Kallscheuer N."/>
            <person name="Luecker S."/>
            <person name="Lage O.M."/>
            <person name="Pohl T."/>
            <person name="Merkel B.J."/>
            <person name="Hornburger P."/>
            <person name="Mueller R.-W."/>
            <person name="Bruemmer F."/>
            <person name="Labrenz M."/>
            <person name="Spormann A.M."/>
            <person name="Op Den Camp H."/>
            <person name="Overmann J."/>
            <person name="Amann R."/>
            <person name="Jetten M.S.M."/>
            <person name="Mascher T."/>
            <person name="Medema M.H."/>
            <person name="Devos D.P."/>
            <person name="Kaster A.-K."/>
            <person name="Ovreas L."/>
            <person name="Rohde M."/>
            <person name="Galperin M.Y."/>
            <person name="Jogler C."/>
        </authorList>
    </citation>
    <scope>NUCLEOTIDE SEQUENCE [LARGE SCALE GENOMIC DNA]</scope>
    <source>
        <strain evidence="1 2">CA54</strain>
    </source>
</reference>
<sequence length="93" mass="10490">MTNGRVNRIAAATSRYMGSLNPLQTQSTCPDWGVRTRMRAVMGRLRCKSFENRLLRPKPLYGSMIDFRFVSLGRTDCGIFATIMVVVIPLSAY</sequence>
<protein>
    <submittedName>
        <fullName evidence="1">Uncharacterized protein</fullName>
    </submittedName>
</protein>
<evidence type="ECO:0000313" key="2">
    <source>
        <dbReference type="Proteomes" id="UP000320735"/>
    </source>
</evidence>
<dbReference type="AlphaFoldDB" id="A0A5C6BNS6"/>
<gene>
    <name evidence="1" type="ORF">CA54_17520</name>
</gene>
<dbReference type="Proteomes" id="UP000320735">
    <property type="component" value="Unassembled WGS sequence"/>
</dbReference>
<comment type="caution">
    <text evidence="1">The sequence shown here is derived from an EMBL/GenBank/DDBJ whole genome shotgun (WGS) entry which is preliminary data.</text>
</comment>
<evidence type="ECO:0000313" key="1">
    <source>
        <dbReference type="EMBL" id="TWU12926.1"/>
    </source>
</evidence>
<dbReference type="EMBL" id="SJPP01000001">
    <property type="protein sequence ID" value="TWU12926.1"/>
    <property type="molecule type" value="Genomic_DNA"/>
</dbReference>
<name>A0A5C6BNS6_9PLAN</name>
<organism evidence="1 2">
    <name type="scientific">Symmachiella macrocystis</name>
    <dbReference type="NCBI Taxonomy" id="2527985"/>
    <lineage>
        <taxon>Bacteria</taxon>
        <taxon>Pseudomonadati</taxon>
        <taxon>Planctomycetota</taxon>
        <taxon>Planctomycetia</taxon>
        <taxon>Planctomycetales</taxon>
        <taxon>Planctomycetaceae</taxon>
        <taxon>Symmachiella</taxon>
    </lineage>
</organism>